<accession>A0A9E7EJH5</accession>
<name>A0A9E7EJH5_9LILI</name>
<feature type="region of interest" description="Disordered" evidence="1">
    <location>
        <begin position="1"/>
        <end position="69"/>
    </location>
</feature>
<dbReference type="InterPro" id="IPR044823">
    <property type="entry name" value="ASIL1/2-like"/>
</dbReference>
<reference evidence="3" key="1">
    <citation type="submission" date="2022-05" db="EMBL/GenBank/DDBJ databases">
        <title>The Musa troglodytarum L. genome provides insights into the mechanism of non-climacteric behaviour and enrichment of carotenoids.</title>
        <authorList>
            <person name="Wang J."/>
        </authorList>
    </citation>
    <scope>NUCLEOTIDE SEQUENCE</scope>
    <source>
        <tissue evidence="3">Leaf</tissue>
    </source>
</reference>
<keyword evidence="4" id="KW-1185">Reference proteome</keyword>
<gene>
    <name evidence="3" type="ORF">MUK42_03588</name>
</gene>
<feature type="region of interest" description="Disordered" evidence="1">
    <location>
        <begin position="174"/>
        <end position="229"/>
    </location>
</feature>
<dbReference type="FunFam" id="1.10.10.60:FF:000152">
    <property type="entry name" value="Trihelix transcription factor ASIL2"/>
    <property type="match status" value="1"/>
</dbReference>
<organism evidence="3 4">
    <name type="scientific">Musa troglodytarum</name>
    <name type="common">fe'i banana</name>
    <dbReference type="NCBI Taxonomy" id="320322"/>
    <lineage>
        <taxon>Eukaryota</taxon>
        <taxon>Viridiplantae</taxon>
        <taxon>Streptophyta</taxon>
        <taxon>Embryophyta</taxon>
        <taxon>Tracheophyta</taxon>
        <taxon>Spermatophyta</taxon>
        <taxon>Magnoliopsida</taxon>
        <taxon>Liliopsida</taxon>
        <taxon>Zingiberales</taxon>
        <taxon>Musaceae</taxon>
        <taxon>Musa</taxon>
    </lineage>
</organism>
<sequence>MAATSSSSPKKDPPSPAALAAAASAAAAATGSPSLSPSPSPSPDRSPSPIPLPASLPPPPHSSVAAASGSRRLAAPIWTHEETLALIDAYRDKWYALRRGNLRASHWQEVADDVARRCPSGPSPPKSSVQCRHKVEKLRKRYRSERHKSLQLDPSLAPASSWVYFRKMDAMEHGGGAVSGPRRPSASASPSPAPPRPPSDDDEEEEEEDDDDDYDGRRGTGGGSNTRSMHRLMANGRGAIGELRFTIPKAVRSKVSRADDRPAPSPSMNPNPTTRFFKGYTGSRPAMEEMRRKMEKKRRKRRLEMESSAVREMVSALRMLGDGFLRMEQKKMEMAREMEKVRMEMELKRTELILDSQRRIVDAFLKGFSGKKRTKVSPED</sequence>
<feature type="compositionally biased region" description="Low complexity" evidence="1">
    <location>
        <begin position="181"/>
        <end position="190"/>
    </location>
</feature>
<feature type="compositionally biased region" description="Pro residues" evidence="1">
    <location>
        <begin position="36"/>
        <end position="61"/>
    </location>
</feature>
<dbReference type="OrthoDB" id="1901794at2759"/>
<evidence type="ECO:0000259" key="2">
    <source>
        <dbReference type="PROSITE" id="PS50090"/>
    </source>
</evidence>
<dbReference type="PANTHER" id="PTHR31307:SF49">
    <property type="entry name" value="ALCOHOL DEHYDROGENASE TRANSCRIPTION FACTOR MYB_SANT-LIKE FAMILY PROTEIN"/>
    <property type="match status" value="1"/>
</dbReference>
<dbReference type="PROSITE" id="PS50090">
    <property type="entry name" value="MYB_LIKE"/>
    <property type="match status" value="1"/>
</dbReference>
<dbReference type="PANTHER" id="PTHR31307">
    <property type="entry name" value="TRIHELIX TRANSCRIPTION FACTOR ASIL2"/>
    <property type="match status" value="1"/>
</dbReference>
<dbReference type="InterPro" id="IPR044822">
    <property type="entry name" value="Myb_DNA-bind_4"/>
</dbReference>
<dbReference type="Gene3D" id="1.10.10.60">
    <property type="entry name" value="Homeodomain-like"/>
    <property type="match status" value="1"/>
</dbReference>
<feature type="compositionally biased region" description="Acidic residues" evidence="1">
    <location>
        <begin position="200"/>
        <end position="214"/>
    </location>
</feature>
<evidence type="ECO:0000313" key="4">
    <source>
        <dbReference type="Proteomes" id="UP001055439"/>
    </source>
</evidence>
<feature type="region of interest" description="Disordered" evidence="1">
    <location>
        <begin position="288"/>
        <end position="307"/>
    </location>
</feature>
<proteinExistence type="predicted"/>
<feature type="region of interest" description="Disordered" evidence="1">
    <location>
        <begin position="251"/>
        <end position="280"/>
    </location>
</feature>
<dbReference type="Pfam" id="PF13837">
    <property type="entry name" value="Myb_DNA-bind_4"/>
    <property type="match status" value="1"/>
</dbReference>
<dbReference type="Proteomes" id="UP001055439">
    <property type="component" value="Chromosome 10"/>
</dbReference>
<feature type="domain" description="Myb-like" evidence="2">
    <location>
        <begin position="78"/>
        <end position="139"/>
    </location>
</feature>
<dbReference type="AlphaFoldDB" id="A0A9E7EJH5"/>
<dbReference type="EMBL" id="CP097503">
    <property type="protein sequence ID" value="URD77352.1"/>
    <property type="molecule type" value="Genomic_DNA"/>
</dbReference>
<dbReference type="InterPro" id="IPR001005">
    <property type="entry name" value="SANT/Myb"/>
</dbReference>
<dbReference type="SMART" id="SM00595">
    <property type="entry name" value="MADF"/>
    <property type="match status" value="1"/>
</dbReference>
<feature type="compositionally biased region" description="Basic residues" evidence="1">
    <location>
        <begin position="293"/>
        <end position="302"/>
    </location>
</feature>
<evidence type="ECO:0000313" key="3">
    <source>
        <dbReference type="EMBL" id="URD77352.1"/>
    </source>
</evidence>
<evidence type="ECO:0000256" key="1">
    <source>
        <dbReference type="SAM" id="MobiDB-lite"/>
    </source>
</evidence>
<protein>
    <submittedName>
        <fullName evidence="3">Alcohol dehydrogenase transcription factor Myb/SANT-like</fullName>
    </submittedName>
</protein>
<feature type="compositionally biased region" description="Low complexity" evidence="1">
    <location>
        <begin position="17"/>
        <end position="35"/>
    </location>
</feature>